<comment type="caution">
    <text evidence="2">The sequence shown here is derived from an EMBL/GenBank/DDBJ whole genome shotgun (WGS) entry which is preliminary data.</text>
</comment>
<organism evidence="2 3">
    <name type="scientific">Nesterenkonia cremea</name>
    <dbReference type="NCBI Taxonomy" id="1882340"/>
    <lineage>
        <taxon>Bacteria</taxon>
        <taxon>Bacillati</taxon>
        <taxon>Actinomycetota</taxon>
        <taxon>Actinomycetes</taxon>
        <taxon>Micrococcales</taxon>
        <taxon>Micrococcaceae</taxon>
        <taxon>Nesterenkonia</taxon>
    </lineage>
</organism>
<protein>
    <submittedName>
        <fullName evidence="2">Uncharacterized protein</fullName>
    </submittedName>
</protein>
<feature type="compositionally biased region" description="Acidic residues" evidence="1">
    <location>
        <begin position="195"/>
        <end position="210"/>
    </location>
</feature>
<gene>
    <name evidence="2" type="ORF">GCM10011401_08610</name>
</gene>
<feature type="compositionally biased region" description="Polar residues" evidence="1">
    <location>
        <begin position="217"/>
        <end position="227"/>
    </location>
</feature>
<proteinExistence type="predicted"/>
<dbReference type="EMBL" id="BMIS01000003">
    <property type="protein sequence ID" value="GGE63765.1"/>
    <property type="molecule type" value="Genomic_DNA"/>
</dbReference>
<feature type="region of interest" description="Disordered" evidence="1">
    <location>
        <begin position="28"/>
        <end position="65"/>
    </location>
</feature>
<feature type="region of interest" description="Disordered" evidence="1">
    <location>
        <begin position="110"/>
        <end position="276"/>
    </location>
</feature>
<accession>A0A917AP60</accession>
<evidence type="ECO:0000313" key="2">
    <source>
        <dbReference type="EMBL" id="GGE63765.1"/>
    </source>
</evidence>
<feature type="compositionally biased region" description="Acidic residues" evidence="1">
    <location>
        <begin position="41"/>
        <end position="53"/>
    </location>
</feature>
<feature type="compositionally biased region" description="Acidic residues" evidence="1">
    <location>
        <begin position="175"/>
        <end position="188"/>
    </location>
</feature>
<sequence>MPQNSSPRRVRTVSVLALTGLLALTACEDEVPQEQGSGEAGDFDDEGFDELEAPDPRGNQLSHEEMREILEDHFDGAGLSDTDDYYPNLRDIETELQKLAVDPTDCKQYVMQSASPVPEGALIAHADSGGGEDSGEGSESDSEDQADEGSQDEGGDTAASGGGFSSTSVTLPLENESEQDAGQDEAAQDDAPQQDGEDEGEDDEEDEPVEVDLPSERQATIYSFQDSRASEAYLAGEDSGLENCGSYTVTRGGIGEDDEPEAETSTSVESVAVESEAEEALGIYREVEGEDSTEQSVAVLMRHGSQVVLLAASAGGELDEEESEVAVEELEEQAHAILEDL</sequence>
<keyword evidence="3" id="KW-1185">Reference proteome</keyword>
<reference evidence="2" key="2">
    <citation type="submission" date="2020-09" db="EMBL/GenBank/DDBJ databases">
        <authorList>
            <person name="Sun Q."/>
            <person name="Zhou Y."/>
        </authorList>
    </citation>
    <scope>NUCLEOTIDE SEQUENCE</scope>
    <source>
        <strain evidence="2">CGMCC 1.15388</strain>
    </source>
</reference>
<dbReference type="RefSeq" id="WP_188683056.1">
    <property type="nucleotide sequence ID" value="NZ_BMIS01000003.1"/>
</dbReference>
<dbReference type="Proteomes" id="UP000633136">
    <property type="component" value="Unassembled WGS sequence"/>
</dbReference>
<evidence type="ECO:0000313" key="3">
    <source>
        <dbReference type="Proteomes" id="UP000633136"/>
    </source>
</evidence>
<feature type="compositionally biased region" description="Acidic residues" evidence="1">
    <location>
        <begin position="133"/>
        <end position="155"/>
    </location>
</feature>
<name>A0A917AP60_9MICC</name>
<reference evidence="2" key="1">
    <citation type="journal article" date="2014" name="Int. J. Syst. Evol. Microbiol.">
        <title>Complete genome sequence of Corynebacterium casei LMG S-19264T (=DSM 44701T), isolated from a smear-ripened cheese.</title>
        <authorList>
            <consortium name="US DOE Joint Genome Institute (JGI-PGF)"/>
            <person name="Walter F."/>
            <person name="Albersmeier A."/>
            <person name="Kalinowski J."/>
            <person name="Ruckert C."/>
        </authorList>
    </citation>
    <scope>NUCLEOTIDE SEQUENCE</scope>
    <source>
        <strain evidence="2">CGMCC 1.15388</strain>
    </source>
</reference>
<feature type="compositionally biased region" description="Low complexity" evidence="1">
    <location>
        <begin position="263"/>
        <end position="274"/>
    </location>
</feature>
<dbReference type="AlphaFoldDB" id="A0A917AP60"/>
<evidence type="ECO:0000256" key="1">
    <source>
        <dbReference type="SAM" id="MobiDB-lite"/>
    </source>
</evidence>